<evidence type="ECO:0000313" key="10">
    <source>
        <dbReference type="Proteomes" id="UP000242949"/>
    </source>
</evidence>
<name>A0A1G6GYA8_9BACI</name>
<sequence>MLKSLRKAKISKTILLLTILFVLVSIRLFIFEPAQVVGHSMAPTIEDDQWILMNQLSFSKDKPNRGDVVVIDLSDQIYIKRVIALPNETIRIQDQQLFIDGLPYQQNFMTDDQRFWTHDIEQTHVPSEHYYVLGDNRKLSRDSRDSYTSLGFIHESDILGKAQMVIYPFNEWKFIY</sequence>
<evidence type="ECO:0000256" key="3">
    <source>
        <dbReference type="ARBA" id="ARBA00009370"/>
    </source>
</evidence>
<evidence type="ECO:0000256" key="4">
    <source>
        <dbReference type="ARBA" id="ARBA00013208"/>
    </source>
</evidence>
<comment type="catalytic activity">
    <reaction evidence="1 7">
        <text>Cleavage of hydrophobic, N-terminal signal or leader sequences from secreted and periplasmic proteins.</text>
        <dbReference type="EC" id="3.4.21.89"/>
    </reaction>
</comment>
<dbReference type="EC" id="3.4.21.89" evidence="4 7"/>
<dbReference type="InterPro" id="IPR019758">
    <property type="entry name" value="Pept_S26A_signal_pept_1_CS"/>
</dbReference>
<gene>
    <name evidence="9" type="ORF">SAMN05421734_10233</name>
</gene>
<dbReference type="OrthoDB" id="9802919at2"/>
<proteinExistence type="inferred from homology"/>
<dbReference type="Pfam" id="PF10502">
    <property type="entry name" value="Peptidase_S26"/>
    <property type="match status" value="1"/>
</dbReference>
<dbReference type="GO" id="GO:0004252">
    <property type="term" value="F:serine-type endopeptidase activity"/>
    <property type="evidence" value="ECO:0007669"/>
    <property type="project" value="InterPro"/>
</dbReference>
<dbReference type="InterPro" id="IPR036286">
    <property type="entry name" value="LexA/Signal_pep-like_sf"/>
</dbReference>
<organism evidence="9 10">
    <name type="scientific">Pelagirhabdus alkalitolerans</name>
    <dbReference type="NCBI Taxonomy" id="1612202"/>
    <lineage>
        <taxon>Bacteria</taxon>
        <taxon>Bacillati</taxon>
        <taxon>Bacillota</taxon>
        <taxon>Bacilli</taxon>
        <taxon>Bacillales</taxon>
        <taxon>Bacillaceae</taxon>
        <taxon>Pelagirhabdus</taxon>
    </lineage>
</organism>
<dbReference type="SUPFAM" id="SSF51306">
    <property type="entry name" value="LexA/Signal peptidase"/>
    <property type="match status" value="1"/>
</dbReference>
<dbReference type="InterPro" id="IPR019533">
    <property type="entry name" value="Peptidase_S26"/>
</dbReference>
<dbReference type="AlphaFoldDB" id="A0A1G6GYA8"/>
<dbReference type="Gene3D" id="2.10.109.10">
    <property type="entry name" value="Umud Fragment, subunit A"/>
    <property type="match status" value="1"/>
</dbReference>
<feature type="active site" evidence="6">
    <location>
        <position position="40"/>
    </location>
</feature>
<evidence type="ECO:0000256" key="5">
    <source>
        <dbReference type="ARBA" id="ARBA00022801"/>
    </source>
</evidence>
<feature type="active site" evidence="6">
    <location>
        <position position="80"/>
    </location>
</feature>
<keyword evidence="7" id="KW-0645">Protease</keyword>
<evidence type="ECO:0000313" key="9">
    <source>
        <dbReference type="EMBL" id="SDB87012.1"/>
    </source>
</evidence>
<evidence type="ECO:0000256" key="1">
    <source>
        <dbReference type="ARBA" id="ARBA00000677"/>
    </source>
</evidence>
<reference evidence="10" key="1">
    <citation type="submission" date="2016-09" db="EMBL/GenBank/DDBJ databases">
        <authorList>
            <person name="Varghese N."/>
            <person name="Submissions S."/>
        </authorList>
    </citation>
    <scope>NUCLEOTIDE SEQUENCE [LARGE SCALE GENOMIC DNA]</scope>
    <source>
        <strain evidence="10">S5</strain>
    </source>
</reference>
<dbReference type="InterPro" id="IPR000223">
    <property type="entry name" value="Pept_S26A_signal_pept_1"/>
</dbReference>
<dbReference type="NCBIfam" id="TIGR02227">
    <property type="entry name" value="sigpep_I_bact"/>
    <property type="match status" value="1"/>
</dbReference>
<keyword evidence="5 7" id="KW-0378">Hydrolase</keyword>
<dbReference type="STRING" id="1612202.SAMN05421734_10233"/>
<dbReference type="PANTHER" id="PTHR43390:SF1">
    <property type="entry name" value="CHLOROPLAST PROCESSING PEPTIDASE"/>
    <property type="match status" value="1"/>
</dbReference>
<feature type="domain" description="Peptidase S26" evidence="8">
    <location>
        <begin position="15"/>
        <end position="167"/>
    </location>
</feature>
<comment type="similarity">
    <text evidence="3 7">Belongs to the peptidase S26 family.</text>
</comment>
<evidence type="ECO:0000259" key="8">
    <source>
        <dbReference type="Pfam" id="PF10502"/>
    </source>
</evidence>
<dbReference type="RefSeq" id="WP_090792656.1">
    <property type="nucleotide sequence ID" value="NZ_FMYI01000002.1"/>
</dbReference>
<dbReference type="PROSITE" id="PS00761">
    <property type="entry name" value="SPASE_I_3"/>
    <property type="match status" value="1"/>
</dbReference>
<evidence type="ECO:0000256" key="7">
    <source>
        <dbReference type="RuleBase" id="RU362042"/>
    </source>
</evidence>
<dbReference type="PRINTS" id="PR00727">
    <property type="entry name" value="LEADERPTASE"/>
</dbReference>
<dbReference type="Proteomes" id="UP000242949">
    <property type="component" value="Unassembled WGS sequence"/>
</dbReference>
<protein>
    <recommendedName>
        <fullName evidence="4 7">Signal peptidase I</fullName>
        <ecNumber evidence="4 7">3.4.21.89</ecNumber>
    </recommendedName>
</protein>
<dbReference type="GO" id="GO:0005886">
    <property type="term" value="C:plasma membrane"/>
    <property type="evidence" value="ECO:0007669"/>
    <property type="project" value="UniProtKB-SubCell"/>
</dbReference>
<evidence type="ECO:0000256" key="2">
    <source>
        <dbReference type="ARBA" id="ARBA00004401"/>
    </source>
</evidence>
<accession>A0A1G6GYA8</accession>
<evidence type="ECO:0000256" key="6">
    <source>
        <dbReference type="PIRSR" id="PIRSR600223-1"/>
    </source>
</evidence>
<comment type="subcellular location">
    <subcellularLocation>
        <location evidence="2">Cell membrane</location>
        <topology evidence="2">Single-pass type II membrane protein</topology>
    </subcellularLocation>
    <subcellularLocation>
        <location evidence="7">Membrane</location>
        <topology evidence="7">Single-pass type II membrane protein</topology>
    </subcellularLocation>
</comment>
<dbReference type="GO" id="GO:0009003">
    <property type="term" value="F:signal peptidase activity"/>
    <property type="evidence" value="ECO:0007669"/>
    <property type="project" value="UniProtKB-EC"/>
</dbReference>
<dbReference type="EMBL" id="FMYI01000002">
    <property type="protein sequence ID" value="SDB87012.1"/>
    <property type="molecule type" value="Genomic_DNA"/>
</dbReference>
<keyword evidence="10" id="KW-1185">Reference proteome</keyword>
<dbReference type="PANTHER" id="PTHR43390">
    <property type="entry name" value="SIGNAL PEPTIDASE I"/>
    <property type="match status" value="1"/>
</dbReference>
<dbReference type="CDD" id="cd06530">
    <property type="entry name" value="S26_SPase_I"/>
    <property type="match status" value="1"/>
</dbReference>
<dbReference type="GO" id="GO:0006465">
    <property type="term" value="P:signal peptide processing"/>
    <property type="evidence" value="ECO:0007669"/>
    <property type="project" value="InterPro"/>
</dbReference>